<dbReference type="RefSeq" id="WP_006272236.1">
    <property type="nucleotide sequence ID" value="NZ_GL883077.1"/>
</dbReference>
<dbReference type="AlphaFoldDB" id="F4QIY8"/>
<dbReference type="STRING" id="715226.ABI_14900"/>
<feature type="signal peptide" evidence="1">
    <location>
        <begin position="1"/>
        <end position="21"/>
    </location>
</feature>
<name>F4QIY8_9CAUL</name>
<dbReference type="OrthoDB" id="8893883at2"/>
<dbReference type="Proteomes" id="UP000006512">
    <property type="component" value="Unassembled WGS sequence"/>
</dbReference>
<reference evidence="3" key="1">
    <citation type="submission" date="2011-03" db="EMBL/GenBank/DDBJ databases">
        <title>Draft genome sequence of Brevundimonas diminuta.</title>
        <authorList>
            <person name="Brown P.J.B."/>
            <person name="Buechlein A."/>
            <person name="Hemmerich C."/>
            <person name="Brun Y.V."/>
        </authorList>
    </citation>
    <scope>NUCLEOTIDE SEQUENCE [LARGE SCALE GENOMIC DNA]</scope>
    <source>
        <strain evidence="3">C19</strain>
    </source>
</reference>
<evidence type="ECO:0000313" key="2">
    <source>
        <dbReference type="EMBL" id="EGF93051.1"/>
    </source>
</evidence>
<protein>
    <recommendedName>
        <fullName evidence="4">DUF2145 domain-containing protein</fullName>
    </recommendedName>
</protein>
<dbReference type="Pfam" id="PF09916">
    <property type="entry name" value="DUF2145"/>
    <property type="match status" value="1"/>
</dbReference>
<evidence type="ECO:0000256" key="1">
    <source>
        <dbReference type="SAM" id="SignalP"/>
    </source>
</evidence>
<keyword evidence="1" id="KW-0732">Signal</keyword>
<organism evidence="2 3">
    <name type="scientific">Asticcacaulis biprosthecium C19</name>
    <dbReference type="NCBI Taxonomy" id="715226"/>
    <lineage>
        <taxon>Bacteria</taxon>
        <taxon>Pseudomonadati</taxon>
        <taxon>Pseudomonadota</taxon>
        <taxon>Alphaproteobacteria</taxon>
        <taxon>Caulobacterales</taxon>
        <taxon>Caulobacteraceae</taxon>
        <taxon>Asticcacaulis</taxon>
    </lineage>
</organism>
<proteinExistence type="predicted"/>
<accession>F4QIY8</accession>
<evidence type="ECO:0008006" key="4">
    <source>
        <dbReference type="Google" id="ProtNLM"/>
    </source>
</evidence>
<feature type="chain" id="PRO_5003320272" description="DUF2145 domain-containing protein" evidence="1">
    <location>
        <begin position="22"/>
        <end position="275"/>
    </location>
</feature>
<dbReference type="InterPro" id="IPR014547">
    <property type="entry name" value="UCP028477"/>
</dbReference>
<gene>
    <name evidence="2" type="ORF">ABI_14900</name>
</gene>
<sequence>MTRRLLPVTLALLLLGTPAFAADPSKPVADSGFSGRAATAHYSAPEAAAFAKQIERDLAAKGARVAIVFRAGKPRNKLPEGVSYTHGAFWVYGDIQGGDGKIYKGYSSWNLYQSDGKTLPADQSYLAQDFPIDFISGNQADDVGIIIPTPEMQQKLIAVIMSPAYARLHVPSYSLVSNPFDPKHQNCTEFVLDVVATATWGESDYAVIKSKLAQSFTPTTIRANGFERFFGPLVNPLLKMDDQRGPIITTTYDSIASFMTANGQVKTNYVLQRES</sequence>
<dbReference type="EMBL" id="GL883077">
    <property type="protein sequence ID" value="EGF93051.1"/>
    <property type="molecule type" value="Genomic_DNA"/>
</dbReference>
<evidence type="ECO:0000313" key="3">
    <source>
        <dbReference type="Proteomes" id="UP000006512"/>
    </source>
</evidence>
<dbReference type="HOGENOM" id="CLU_1041573_0_0_5"/>
<dbReference type="eggNOG" id="COG4727">
    <property type="taxonomic scope" value="Bacteria"/>
</dbReference>
<keyword evidence="3" id="KW-1185">Reference proteome</keyword>